<dbReference type="PANTHER" id="PTHR12121:SF34">
    <property type="entry name" value="PROTEIN ANGEL"/>
    <property type="match status" value="1"/>
</dbReference>
<dbReference type="PANTHER" id="PTHR12121">
    <property type="entry name" value="CARBON CATABOLITE REPRESSOR PROTEIN 4"/>
    <property type="match status" value="1"/>
</dbReference>
<evidence type="ECO:0000313" key="3">
    <source>
        <dbReference type="Proteomes" id="UP001233999"/>
    </source>
</evidence>
<comment type="caution">
    <text evidence="2">The sequence shown here is derived from an EMBL/GenBank/DDBJ whole genome shotgun (WGS) entry which is preliminary data.</text>
</comment>
<organism evidence="2 3">
    <name type="scientific">Diploptera punctata</name>
    <name type="common">Pacific beetle cockroach</name>
    <dbReference type="NCBI Taxonomy" id="6984"/>
    <lineage>
        <taxon>Eukaryota</taxon>
        <taxon>Metazoa</taxon>
        <taxon>Ecdysozoa</taxon>
        <taxon>Arthropoda</taxon>
        <taxon>Hexapoda</taxon>
        <taxon>Insecta</taxon>
        <taxon>Pterygota</taxon>
        <taxon>Neoptera</taxon>
        <taxon>Polyneoptera</taxon>
        <taxon>Dictyoptera</taxon>
        <taxon>Blattodea</taxon>
        <taxon>Blaberoidea</taxon>
        <taxon>Blaberidae</taxon>
        <taxon>Diplopterinae</taxon>
        <taxon>Diploptera</taxon>
    </lineage>
</organism>
<name>A0AAD7ZG49_DIPPU</name>
<proteinExistence type="predicted"/>
<evidence type="ECO:0000259" key="1">
    <source>
        <dbReference type="Pfam" id="PF03372"/>
    </source>
</evidence>
<dbReference type="SUPFAM" id="SSF56219">
    <property type="entry name" value="DNase I-like"/>
    <property type="match status" value="1"/>
</dbReference>
<dbReference type="InterPro" id="IPR005135">
    <property type="entry name" value="Endo/exonuclease/phosphatase"/>
</dbReference>
<accession>A0AAD7ZG49</accession>
<reference evidence="2" key="2">
    <citation type="submission" date="2023-05" db="EMBL/GenBank/DDBJ databases">
        <authorList>
            <person name="Fouks B."/>
        </authorList>
    </citation>
    <scope>NUCLEOTIDE SEQUENCE</scope>
    <source>
        <strain evidence="2">Stay&amp;Tobe</strain>
        <tissue evidence="2">Testes</tissue>
    </source>
</reference>
<dbReference type="Pfam" id="PF03372">
    <property type="entry name" value="Exo_endo_phos"/>
    <property type="match status" value="1"/>
</dbReference>
<dbReference type="AlphaFoldDB" id="A0AAD7ZG49"/>
<sequence length="346" mass="40027">MPNRNKKKVLNLNNASKLLNTNKKKNKRRKKKSIVSQFLTKGCITNCAKNEETDDIVIVFDSTKQKETEVVESSSESEDSDDMGNCESFDPSVFRSELQNNVDWTSDSIIYAPSQQTSSQVCEQLVEVPSQSQVVEEFLHKDSPERRKLKSIRQWKGTKFGSNITDEVKLSPHLIFTLMSYNVLAQDLLESHPYLYRKHRRQALMWEYRSHLLLKDIQEANPDILCLQEVQASHVDSFYSQLKYLGYEGIFKKRTGDNVDGVAIYYKRELFDLVDYTSVEYFQPGIDILNRHNVGLIAKLAVKGHPQQHIVVATTHLLFNPKRHDVKLAQMQLLLTEMERYAFQGF</sequence>
<keyword evidence="3" id="KW-1185">Reference proteome</keyword>
<protein>
    <recommendedName>
        <fullName evidence="1">Endonuclease/exonuclease/phosphatase domain-containing protein</fullName>
    </recommendedName>
</protein>
<dbReference type="Gene3D" id="3.60.10.10">
    <property type="entry name" value="Endonuclease/exonuclease/phosphatase"/>
    <property type="match status" value="1"/>
</dbReference>
<dbReference type="EMBL" id="JASPKZ010008361">
    <property type="protein sequence ID" value="KAJ9580099.1"/>
    <property type="molecule type" value="Genomic_DNA"/>
</dbReference>
<dbReference type="GO" id="GO:0000175">
    <property type="term" value="F:3'-5'-RNA exonuclease activity"/>
    <property type="evidence" value="ECO:0007669"/>
    <property type="project" value="TreeGrafter"/>
</dbReference>
<gene>
    <name evidence="2" type="ORF">L9F63_004241</name>
</gene>
<feature type="domain" description="Endonuclease/exonuclease/phosphatase" evidence="1">
    <location>
        <begin position="179"/>
        <end position="303"/>
    </location>
</feature>
<evidence type="ECO:0000313" key="2">
    <source>
        <dbReference type="EMBL" id="KAJ9580099.1"/>
    </source>
</evidence>
<reference evidence="2" key="1">
    <citation type="journal article" date="2023" name="IScience">
        <title>Live-bearing cockroach genome reveals convergent evolutionary mechanisms linked to viviparity in insects and beyond.</title>
        <authorList>
            <person name="Fouks B."/>
            <person name="Harrison M.C."/>
            <person name="Mikhailova A.A."/>
            <person name="Marchal E."/>
            <person name="English S."/>
            <person name="Carruthers M."/>
            <person name="Jennings E.C."/>
            <person name="Chiamaka E.L."/>
            <person name="Frigard R.A."/>
            <person name="Pippel M."/>
            <person name="Attardo G.M."/>
            <person name="Benoit J.B."/>
            <person name="Bornberg-Bauer E."/>
            <person name="Tobe S.S."/>
        </authorList>
    </citation>
    <scope>NUCLEOTIDE SEQUENCE</scope>
    <source>
        <strain evidence="2">Stay&amp;Tobe</strain>
    </source>
</reference>
<feature type="non-terminal residue" evidence="2">
    <location>
        <position position="1"/>
    </location>
</feature>
<dbReference type="InterPro" id="IPR050410">
    <property type="entry name" value="CCR4/nocturin_mRNA_transcr"/>
</dbReference>
<dbReference type="Proteomes" id="UP001233999">
    <property type="component" value="Unassembled WGS sequence"/>
</dbReference>
<dbReference type="InterPro" id="IPR036691">
    <property type="entry name" value="Endo/exonu/phosph_ase_sf"/>
</dbReference>